<accession>A0A1X7AHJ1</accession>
<sequence length="108" mass="12600">MSQDFSVSPERTPIHIAYALMAVSVFTAFPVFIAAIVAWVNRGRESDYLLLAHYDWIVRTFWINLLVGVIGFILTFILIGWLVLFLNQIWLIYRVAMGWYQFSNDRLP</sequence>
<evidence type="ECO:0000313" key="3">
    <source>
        <dbReference type="Proteomes" id="UP000196573"/>
    </source>
</evidence>
<dbReference type="EMBL" id="FWPT01000002">
    <property type="protein sequence ID" value="SMA40677.1"/>
    <property type="molecule type" value="Genomic_DNA"/>
</dbReference>
<dbReference type="AlphaFoldDB" id="A0A1X7AHJ1"/>
<protein>
    <recommendedName>
        <fullName evidence="4">Transmembrane protein</fullName>
    </recommendedName>
</protein>
<evidence type="ECO:0008006" key="4">
    <source>
        <dbReference type="Google" id="ProtNLM"/>
    </source>
</evidence>
<keyword evidence="1" id="KW-0472">Membrane</keyword>
<gene>
    <name evidence="2" type="ORF">EHSB41UT_01222</name>
</gene>
<proteinExistence type="predicted"/>
<dbReference type="OrthoDB" id="5405464at2"/>
<keyword evidence="3" id="KW-1185">Reference proteome</keyword>
<dbReference type="RefSeq" id="WP_133060417.1">
    <property type="nucleotide sequence ID" value="NZ_CBCSCN010000001.1"/>
</dbReference>
<feature type="transmembrane region" description="Helical" evidence="1">
    <location>
        <begin position="61"/>
        <end position="93"/>
    </location>
</feature>
<evidence type="ECO:0000256" key="1">
    <source>
        <dbReference type="SAM" id="Phobius"/>
    </source>
</evidence>
<reference evidence="2 3" key="1">
    <citation type="submission" date="2017-03" db="EMBL/GenBank/DDBJ databases">
        <authorList>
            <person name="Afonso C.L."/>
            <person name="Miller P.J."/>
            <person name="Scott M.A."/>
            <person name="Spackman E."/>
            <person name="Goraichik I."/>
            <person name="Dimitrov K.M."/>
            <person name="Suarez D.L."/>
            <person name="Swayne D.E."/>
        </authorList>
    </citation>
    <scope>NUCLEOTIDE SEQUENCE [LARGE SCALE GENOMIC DNA]</scope>
    <source>
        <strain evidence="2">SB41UT1</strain>
    </source>
</reference>
<name>A0A1X7AHJ1_9GAMM</name>
<keyword evidence="1" id="KW-0812">Transmembrane</keyword>
<feature type="transmembrane region" description="Helical" evidence="1">
    <location>
        <begin position="16"/>
        <end position="40"/>
    </location>
</feature>
<organism evidence="2 3">
    <name type="scientific">Parendozoicomonas haliclonae</name>
    <dbReference type="NCBI Taxonomy" id="1960125"/>
    <lineage>
        <taxon>Bacteria</taxon>
        <taxon>Pseudomonadati</taxon>
        <taxon>Pseudomonadota</taxon>
        <taxon>Gammaproteobacteria</taxon>
        <taxon>Oceanospirillales</taxon>
        <taxon>Endozoicomonadaceae</taxon>
        <taxon>Parendozoicomonas</taxon>
    </lineage>
</organism>
<keyword evidence="1" id="KW-1133">Transmembrane helix</keyword>
<evidence type="ECO:0000313" key="2">
    <source>
        <dbReference type="EMBL" id="SMA40677.1"/>
    </source>
</evidence>
<dbReference type="Proteomes" id="UP000196573">
    <property type="component" value="Unassembled WGS sequence"/>
</dbReference>